<reference evidence="1" key="1">
    <citation type="submission" date="2022-11" db="EMBL/GenBank/DDBJ databases">
        <authorList>
            <person name="Petersen C."/>
        </authorList>
    </citation>
    <scope>NUCLEOTIDE SEQUENCE</scope>
    <source>
        <strain evidence="1">IBT 34128</strain>
    </source>
</reference>
<protein>
    <submittedName>
        <fullName evidence="1">Uncharacterized protein</fullName>
    </submittedName>
</protein>
<gene>
    <name evidence="1" type="ORF">NUU61_006817</name>
</gene>
<dbReference type="RefSeq" id="XP_056510144.1">
    <property type="nucleotide sequence ID" value="XM_056657344.1"/>
</dbReference>
<evidence type="ECO:0000313" key="2">
    <source>
        <dbReference type="Proteomes" id="UP001141434"/>
    </source>
</evidence>
<accession>A0A9W9F1L7</accession>
<dbReference type="EMBL" id="JAPMSZ010000009">
    <property type="protein sequence ID" value="KAJ5091947.1"/>
    <property type="molecule type" value="Genomic_DNA"/>
</dbReference>
<dbReference type="AlphaFoldDB" id="A0A9W9F1L7"/>
<keyword evidence="2" id="KW-1185">Reference proteome</keyword>
<evidence type="ECO:0000313" key="1">
    <source>
        <dbReference type="EMBL" id="KAJ5091947.1"/>
    </source>
</evidence>
<dbReference type="OrthoDB" id="2322999at2759"/>
<comment type="caution">
    <text evidence="1">The sequence shown here is derived from an EMBL/GenBank/DDBJ whole genome shotgun (WGS) entry which is preliminary data.</text>
</comment>
<dbReference type="GeneID" id="81396513"/>
<reference evidence="1" key="2">
    <citation type="journal article" date="2023" name="IMA Fungus">
        <title>Comparative genomic study of the Penicillium genus elucidates a diverse pangenome and 15 lateral gene transfer events.</title>
        <authorList>
            <person name="Petersen C."/>
            <person name="Sorensen T."/>
            <person name="Nielsen M.R."/>
            <person name="Sondergaard T.E."/>
            <person name="Sorensen J.L."/>
            <person name="Fitzpatrick D.A."/>
            <person name="Frisvad J.C."/>
            <person name="Nielsen K.L."/>
        </authorList>
    </citation>
    <scope>NUCLEOTIDE SEQUENCE</scope>
    <source>
        <strain evidence="1">IBT 34128</strain>
    </source>
</reference>
<organism evidence="1 2">
    <name type="scientific">Penicillium alfredii</name>
    <dbReference type="NCBI Taxonomy" id="1506179"/>
    <lineage>
        <taxon>Eukaryota</taxon>
        <taxon>Fungi</taxon>
        <taxon>Dikarya</taxon>
        <taxon>Ascomycota</taxon>
        <taxon>Pezizomycotina</taxon>
        <taxon>Eurotiomycetes</taxon>
        <taxon>Eurotiomycetidae</taxon>
        <taxon>Eurotiales</taxon>
        <taxon>Aspergillaceae</taxon>
        <taxon>Penicillium</taxon>
    </lineage>
</organism>
<name>A0A9W9F1L7_9EURO</name>
<dbReference type="Proteomes" id="UP001141434">
    <property type="component" value="Unassembled WGS sequence"/>
</dbReference>
<sequence length="123" mass="13726">MLGMTLRSVRGCWTQPTSIADIKPAEIHGHIFKLTANGEMQAYKYRQGPTTSPDNLDPLDTFKPIIWLILGLQVLTDDVPAMMSEFVLADNGTVMLDKRDMKNCGTPFRITGFFLGEPGMTEF</sequence>
<proteinExistence type="predicted"/>